<evidence type="ECO:0000259" key="2">
    <source>
        <dbReference type="Pfam" id="PF02994"/>
    </source>
</evidence>
<evidence type="ECO:0000313" key="4">
    <source>
        <dbReference type="Proteomes" id="UP000475037"/>
    </source>
</evidence>
<feature type="domain" description="L1 transposable element RRM" evidence="2">
    <location>
        <begin position="114"/>
        <end position="146"/>
    </location>
</feature>
<dbReference type="InterPro" id="IPR004244">
    <property type="entry name" value="Transposase_22"/>
</dbReference>
<feature type="non-terminal residue" evidence="3">
    <location>
        <position position="153"/>
    </location>
</feature>
<protein>
    <submittedName>
        <fullName evidence="3">LORF1 protein</fullName>
    </submittedName>
</protein>
<evidence type="ECO:0000313" key="3">
    <source>
        <dbReference type="EMBL" id="KAF0872266.1"/>
    </source>
</evidence>
<accession>A0A6G1A935</accession>
<feature type="coiled-coil region" evidence="1">
    <location>
        <begin position="4"/>
        <end position="87"/>
    </location>
</feature>
<dbReference type="Gene3D" id="1.20.5.390">
    <property type="entry name" value="L1 transposable element, trimerization domain"/>
    <property type="match status" value="1"/>
</dbReference>
<dbReference type="InterPro" id="IPR043636">
    <property type="entry name" value="L1_RRM_dom"/>
</dbReference>
<dbReference type="PANTHER" id="PTHR11505">
    <property type="entry name" value="L1 TRANSPOSABLE ELEMENT-RELATED"/>
    <property type="match status" value="1"/>
</dbReference>
<sequence length="153" mass="17856">INCLKRLEKGMEDIREAIATKTMELKNSCDDLKNAINEVHNIMEASNARTEEAERRIGELEDTIIEKEEAEKKRDKLIQEHERRIRELSDTIKWNNIHPCNRNSRRGREREGTEGVLEQIIAENFPNLGKETDTEIQEAQRTPLRCNLNQFSA</sequence>
<evidence type="ECO:0000256" key="1">
    <source>
        <dbReference type="SAM" id="Coils"/>
    </source>
</evidence>
<dbReference type="EMBL" id="VOAJ01006362">
    <property type="protein sequence ID" value="KAF0872266.1"/>
    <property type="molecule type" value="Genomic_DNA"/>
</dbReference>
<keyword evidence="4" id="KW-1185">Reference proteome</keyword>
<gene>
    <name evidence="3" type="primary">L1re1_155</name>
    <name evidence="3" type="ORF">FOF47_R04923</name>
</gene>
<proteinExistence type="predicted"/>
<dbReference type="AlphaFoldDB" id="A0A6G1A935"/>
<organism evidence="3 4">
    <name type="scientific">Crocuta crocuta</name>
    <name type="common">Spotted hyena</name>
    <dbReference type="NCBI Taxonomy" id="9678"/>
    <lineage>
        <taxon>Eukaryota</taxon>
        <taxon>Metazoa</taxon>
        <taxon>Chordata</taxon>
        <taxon>Craniata</taxon>
        <taxon>Vertebrata</taxon>
        <taxon>Euteleostomi</taxon>
        <taxon>Mammalia</taxon>
        <taxon>Eutheria</taxon>
        <taxon>Laurasiatheria</taxon>
        <taxon>Carnivora</taxon>
        <taxon>Feliformia</taxon>
        <taxon>Hyaenidae</taxon>
        <taxon>Crocuta</taxon>
    </lineage>
</organism>
<dbReference type="Gene3D" id="3.30.70.1820">
    <property type="entry name" value="L1 transposable element, RRM domain"/>
    <property type="match status" value="1"/>
</dbReference>
<dbReference type="Pfam" id="PF02994">
    <property type="entry name" value="Transposase_22"/>
    <property type="match status" value="1"/>
</dbReference>
<comment type="caution">
    <text evidence="3">The sequence shown here is derived from an EMBL/GenBank/DDBJ whole genome shotgun (WGS) entry which is preliminary data.</text>
</comment>
<keyword evidence="1" id="KW-0175">Coiled coil</keyword>
<feature type="non-terminal residue" evidence="3">
    <location>
        <position position="1"/>
    </location>
</feature>
<name>A0A6G1A935_CROCR</name>
<reference evidence="3 4" key="1">
    <citation type="submission" date="2019-11" db="EMBL/GenBank/DDBJ databases">
        <authorList>
            <person name="Yang C."/>
            <person name="Li F."/>
        </authorList>
    </citation>
    <scope>NUCLEOTIDE SEQUENCE [LARGE SCALE GENOMIC DNA]</scope>
    <source>
        <strain evidence="3">KB4526</strain>
        <tissue evidence="3">Muscle</tissue>
    </source>
</reference>
<dbReference type="Proteomes" id="UP000475037">
    <property type="component" value="Unassembled WGS sequence"/>
</dbReference>